<keyword evidence="2 5" id="KW-0238">DNA-binding</keyword>
<dbReference type="HOGENOM" id="CLU_073843_1_0_10"/>
<dbReference type="eggNOG" id="COG2207">
    <property type="taxonomic scope" value="Bacteria"/>
</dbReference>
<dbReference type="KEGG" id="oho:Oweho_1197"/>
<dbReference type="EMBL" id="CP003156">
    <property type="protein sequence ID" value="AEV32202.1"/>
    <property type="molecule type" value="Genomic_DNA"/>
</dbReference>
<organism evidence="5 6">
    <name type="scientific">Owenweeksia hongkongensis (strain DSM 17368 / CIP 108786 / JCM 12287 / NRRL B-23963 / UST20020801)</name>
    <dbReference type="NCBI Taxonomy" id="926562"/>
    <lineage>
        <taxon>Bacteria</taxon>
        <taxon>Pseudomonadati</taxon>
        <taxon>Bacteroidota</taxon>
        <taxon>Flavobacteriia</taxon>
        <taxon>Flavobacteriales</taxon>
        <taxon>Owenweeksiaceae</taxon>
        <taxon>Owenweeksia</taxon>
    </lineage>
</organism>
<reference evidence="5 6" key="1">
    <citation type="journal article" date="2012" name="Stand. Genomic Sci.">
        <title>Genome sequence of the orange-pigmented seawater bacterium Owenweeksia hongkongensis type strain (UST20020801(T)).</title>
        <authorList>
            <person name="Riedel T."/>
            <person name="Held B."/>
            <person name="Nolan M."/>
            <person name="Lucas S."/>
            <person name="Lapidus A."/>
            <person name="Tice H."/>
            <person name="Del Rio T.G."/>
            <person name="Cheng J.F."/>
            <person name="Han C."/>
            <person name="Tapia R."/>
            <person name="Goodwin L.A."/>
            <person name="Pitluck S."/>
            <person name="Liolios K."/>
            <person name="Mavromatis K."/>
            <person name="Pagani I."/>
            <person name="Ivanova N."/>
            <person name="Mikhailova N."/>
            <person name="Pati A."/>
            <person name="Chen A."/>
            <person name="Palaniappan K."/>
            <person name="Rohde M."/>
            <person name="Tindall B.J."/>
            <person name="Detter J.C."/>
            <person name="Goker M."/>
            <person name="Woyke T."/>
            <person name="Bristow J."/>
            <person name="Eisen J.A."/>
            <person name="Markowitz V."/>
            <person name="Hugenholtz P."/>
            <person name="Klenk H.P."/>
            <person name="Kyrpides N.C."/>
        </authorList>
    </citation>
    <scope>NUCLEOTIDE SEQUENCE</scope>
    <source>
        <strain evidence="6">DSM 17368 / JCM 12287 / NRRL B-23963</strain>
    </source>
</reference>
<dbReference type="Pfam" id="PF12833">
    <property type="entry name" value="HTH_18"/>
    <property type="match status" value="1"/>
</dbReference>
<protein>
    <submittedName>
        <fullName evidence="5">Transcriptional regulator containing an amidase domain and an AraC-type DNA-binding HTH domain</fullName>
    </submittedName>
</protein>
<name>G8R612_OWEHD</name>
<dbReference type="Proteomes" id="UP000005631">
    <property type="component" value="Chromosome"/>
</dbReference>
<evidence type="ECO:0000313" key="6">
    <source>
        <dbReference type="Proteomes" id="UP000005631"/>
    </source>
</evidence>
<dbReference type="Gene3D" id="1.10.10.60">
    <property type="entry name" value="Homeodomain-like"/>
    <property type="match status" value="2"/>
</dbReference>
<dbReference type="Pfam" id="PF22200">
    <property type="entry name" value="ExsA_N"/>
    <property type="match status" value="1"/>
</dbReference>
<evidence type="ECO:0000313" key="5">
    <source>
        <dbReference type="EMBL" id="AEV32202.1"/>
    </source>
</evidence>
<feature type="domain" description="HTH araC/xylS-type" evidence="4">
    <location>
        <begin position="181"/>
        <end position="279"/>
    </location>
</feature>
<dbReference type="InterPro" id="IPR018060">
    <property type="entry name" value="HTH_AraC"/>
</dbReference>
<gene>
    <name evidence="5" type="ordered locus">Oweho_1197</name>
</gene>
<dbReference type="PROSITE" id="PS01124">
    <property type="entry name" value="HTH_ARAC_FAMILY_2"/>
    <property type="match status" value="1"/>
</dbReference>
<dbReference type="OrthoDB" id="4480133at2"/>
<keyword evidence="6" id="KW-1185">Reference proteome</keyword>
<evidence type="ECO:0000259" key="4">
    <source>
        <dbReference type="PROSITE" id="PS01124"/>
    </source>
</evidence>
<keyword evidence="3" id="KW-0804">Transcription</keyword>
<dbReference type="STRING" id="926562.Oweho_1197"/>
<evidence type="ECO:0000256" key="3">
    <source>
        <dbReference type="ARBA" id="ARBA00023163"/>
    </source>
</evidence>
<dbReference type="GO" id="GO:0003700">
    <property type="term" value="F:DNA-binding transcription factor activity"/>
    <property type="evidence" value="ECO:0007669"/>
    <property type="project" value="InterPro"/>
</dbReference>
<dbReference type="PRINTS" id="PR00032">
    <property type="entry name" value="HTHARAC"/>
</dbReference>
<sequence length="282" mass="32771">MILKNQSFTYKEKVIIEKVVLKPPYRHGRVFHNEGCFMYLKGAQGKMMSSEDNYNFKEEPKEALLLKCDTYFLDFVKSASNEEVEIIAIHLYPDILKELYSTELPAIIQQSVKHPQTKKLADDTTITRFIESLDFYFDNPNLVNDDLLELKVRELILLLVQTKNANSVLELIQGLYDYRNIDLKKIVNLHQYNNLSIEELAALASVSVSSFKRAFKKEFNDTPAHYFNVQKIKKAKELLSLTDMAISQIAYEIGFNDPLYFTRLFKKSETLTPSEYRSKNHA</sequence>
<dbReference type="PANTHER" id="PTHR43280:SF2">
    <property type="entry name" value="HTH-TYPE TRANSCRIPTIONAL REGULATOR EXSA"/>
    <property type="match status" value="1"/>
</dbReference>
<keyword evidence="1" id="KW-0805">Transcription regulation</keyword>
<dbReference type="InterPro" id="IPR009057">
    <property type="entry name" value="Homeodomain-like_sf"/>
</dbReference>
<evidence type="ECO:0000256" key="2">
    <source>
        <dbReference type="ARBA" id="ARBA00023125"/>
    </source>
</evidence>
<dbReference type="AlphaFoldDB" id="G8R612"/>
<accession>G8R612</accession>
<dbReference type="InterPro" id="IPR054015">
    <property type="entry name" value="ExsA-like_N"/>
</dbReference>
<dbReference type="PANTHER" id="PTHR43280">
    <property type="entry name" value="ARAC-FAMILY TRANSCRIPTIONAL REGULATOR"/>
    <property type="match status" value="1"/>
</dbReference>
<evidence type="ECO:0000256" key="1">
    <source>
        <dbReference type="ARBA" id="ARBA00023015"/>
    </source>
</evidence>
<dbReference type="SMART" id="SM00342">
    <property type="entry name" value="HTH_ARAC"/>
    <property type="match status" value="1"/>
</dbReference>
<dbReference type="SUPFAM" id="SSF46689">
    <property type="entry name" value="Homeodomain-like"/>
    <property type="match status" value="2"/>
</dbReference>
<dbReference type="InterPro" id="IPR020449">
    <property type="entry name" value="Tscrpt_reg_AraC-type_HTH"/>
</dbReference>
<dbReference type="GO" id="GO:0043565">
    <property type="term" value="F:sequence-specific DNA binding"/>
    <property type="evidence" value="ECO:0007669"/>
    <property type="project" value="InterPro"/>
</dbReference>
<proteinExistence type="predicted"/>
<dbReference type="RefSeq" id="WP_014201562.1">
    <property type="nucleotide sequence ID" value="NC_016599.1"/>
</dbReference>